<keyword evidence="7" id="KW-0175">Coiled coil</keyword>
<dbReference type="STRING" id="595528.A0A0D2WMG9"/>
<dbReference type="Gene3D" id="6.10.250.860">
    <property type="match status" value="1"/>
</dbReference>
<feature type="compositionally biased region" description="Low complexity" evidence="8">
    <location>
        <begin position="14"/>
        <end position="57"/>
    </location>
</feature>
<dbReference type="GO" id="GO:0005829">
    <property type="term" value="C:cytosol"/>
    <property type="evidence" value="ECO:0007669"/>
    <property type="project" value="GOC"/>
</dbReference>
<dbReference type="PhylomeDB" id="A0A0D2WMG9"/>
<feature type="domain" description="Vacuolar protein sorting-associated protein 54 N-terminal" evidence="10">
    <location>
        <begin position="238"/>
        <end position="390"/>
    </location>
</feature>
<accession>A0A0D2WMG9</accession>
<dbReference type="InParanoid" id="A0A0D2WMG9"/>
<feature type="region of interest" description="Disordered" evidence="8">
    <location>
        <begin position="1"/>
        <end position="57"/>
    </location>
</feature>
<dbReference type="eggNOG" id="KOG2115">
    <property type="taxonomic scope" value="Eukaryota"/>
</dbReference>
<dbReference type="OrthoDB" id="10259024at2759"/>
<dbReference type="Pfam" id="PF07928">
    <property type="entry name" value="Vps54"/>
    <property type="match status" value="1"/>
</dbReference>
<dbReference type="Proteomes" id="UP000008743">
    <property type="component" value="Unassembled WGS sequence"/>
</dbReference>
<evidence type="ECO:0000313" key="11">
    <source>
        <dbReference type="EMBL" id="KJE91358.1"/>
    </source>
</evidence>
<feature type="region of interest" description="Disordered" evidence="8">
    <location>
        <begin position="750"/>
        <end position="782"/>
    </location>
</feature>
<evidence type="ECO:0000256" key="8">
    <source>
        <dbReference type="SAM" id="MobiDB-lite"/>
    </source>
</evidence>
<dbReference type="GO" id="GO:0019905">
    <property type="term" value="F:syntaxin binding"/>
    <property type="evidence" value="ECO:0007669"/>
    <property type="project" value="TreeGrafter"/>
</dbReference>
<feature type="compositionally biased region" description="Low complexity" evidence="8">
    <location>
        <begin position="769"/>
        <end position="781"/>
    </location>
</feature>
<dbReference type="PANTHER" id="PTHR12965:SF0">
    <property type="entry name" value="VACUOLAR PROTEIN SORTING-ASSOCIATED PROTEIN 54"/>
    <property type="match status" value="1"/>
</dbReference>
<evidence type="ECO:0000259" key="10">
    <source>
        <dbReference type="Pfam" id="PF10475"/>
    </source>
</evidence>
<dbReference type="InterPro" id="IPR039745">
    <property type="entry name" value="Vps54"/>
</dbReference>
<dbReference type="InterPro" id="IPR019515">
    <property type="entry name" value="VPS54_N"/>
</dbReference>
<organism evidence="11 12">
    <name type="scientific">Capsaspora owczarzaki (strain ATCC 30864)</name>
    <dbReference type="NCBI Taxonomy" id="595528"/>
    <lineage>
        <taxon>Eukaryota</taxon>
        <taxon>Filasterea</taxon>
        <taxon>Capsaspora</taxon>
    </lineage>
</organism>
<dbReference type="GO" id="GO:0006896">
    <property type="term" value="P:Golgi to vacuole transport"/>
    <property type="evidence" value="ECO:0007669"/>
    <property type="project" value="TreeGrafter"/>
</dbReference>
<evidence type="ECO:0000256" key="3">
    <source>
        <dbReference type="ARBA" id="ARBA00017665"/>
    </source>
</evidence>
<evidence type="ECO:0000256" key="5">
    <source>
        <dbReference type="ARBA" id="ARBA00022927"/>
    </source>
</evidence>
<sequence>MSSVFTFNVGGGRPSASAASVGGSTATSSNASRHTTPPLTPLSAASSASTPTRPTTLSQSLAMGRVPIFMQRPHTLQANLARRDAQYIYTKTWGENFTNTPTPQPTIASLSSSYLSSSSASRGSGTNAAVGSGIDALLPEVNLSHFEAYLSKTAERNQRRLQSAAGWNAEHHRRESSATLSAGGSVMSEFTKDGVPVLSQVPSMFFEAQLDMSDQDVFDTIIQIPSLEHIRGTSLASNLQEKLSHYLDLVEMQLAKAVARRSDQFFAAMRSQEELFMEVHDTVKTIKFLRARVQAIDNMLTVQGLNIVRMSKKAERIQRVLAQLRIMSTVMQTHPTVELLLASSDFIGALDLLATTREVVSSELNGIHSMRHLSEQLKQMEEDVDIAMQQELQTLAIEVATSNRGNVWSLRQFGAAADERLPPAISFEQRVETTQDRILPVLLALVRQRNFECFIGYKSQVQLKLNALIKDTVAMFVANAAEDAHDSGDAQAKPSKLTDSIRHLTFRQWMQLLDAVFATLVDMLQGLRAVHQVIASVATACVRDETPQGGKPAASSAAATVSASALRRQGSELGADAGSNSIGATATALVSQPLTAAALGEIRFTLTAAHARRFVTDSDDIVRSAVELAQLRCGKILGVRANQTDRLAPRDFVSFYQLVDKFVMECDRVASSPSNSLRSTMAAQAKRFISAFHEQRLSTMNATLENERWRIVDVPGEFQTLANGIIELAEMPADKRAQFAVGELGGAARQTLQHPSKRLSRAADDDLFGPANSNGPAGGASLMRQPSMAAADLVAAEAAEAAADASASSSTLAAASASGVTNPVLTVGNATFRLPNCSLMLTKAISDYCQCALGLPGLTTEIQRRVVEILRLFNKRTWDLILGAGALELAGLKSINAKHLGLAAQAISVVLEYLPYIRAILAVGLSVKQQILLSELDSVTQDYFQHREQIFDKLAIIMGAVFERFYAPDFVLESSEADAGVTVSLKNVVKETVKLHKALSEVLSASDLEIAMQKVFGVLNKKLCEVFGKCDAKSSNGKKRAVADVAFFSSQLGSLSHAGDAVGDDAHHFVLTRFG</sequence>
<dbReference type="AlphaFoldDB" id="A0A0D2WMG9"/>
<keyword evidence="12" id="KW-1185">Reference proteome</keyword>
<dbReference type="FunCoup" id="A0A0D2WMG9">
    <property type="interactions" value="230"/>
</dbReference>
<evidence type="ECO:0000313" key="12">
    <source>
        <dbReference type="Proteomes" id="UP000008743"/>
    </source>
</evidence>
<evidence type="ECO:0000256" key="1">
    <source>
        <dbReference type="ARBA" id="ARBA00004601"/>
    </source>
</evidence>
<dbReference type="Pfam" id="PF10475">
    <property type="entry name" value="Vps54_N"/>
    <property type="match status" value="1"/>
</dbReference>
<evidence type="ECO:0000256" key="6">
    <source>
        <dbReference type="ARBA" id="ARBA00023034"/>
    </source>
</evidence>
<dbReference type="Gene3D" id="1.20.1280.130">
    <property type="match status" value="1"/>
</dbReference>
<protein>
    <recommendedName>
        <fullName evidence="3">Vacuolar protein sorting-associated protein 54</fullName>
    </recommendedName>
</protein>
<dbReference type="EMBL" id="KE346362">
    <property type="protein sequence ID" value="KJE91358.1"/>
    <property type="molecule type" value="Genomic_DNA"/>
</dbReference>
<evidence type="ECO:0000256" key="7">
    <source>
        <dbReference type="ARBA" id="ARBA00023054"/>
    </source>
</evidence>
<dbReference type="GO" id="GO:0000938">
    <property type="term" value="C:GARP complex"/>
    <property type="evidence" value="ECO:0007669"/>
    <property type="project" value="InterPro"/>
</dbReference>
<dbReference type="GO" id="GO:0042147">
    <property type="term" value="P:retrograde transport, endosome to Golgi"/>
    <property type="evidence" value="ECO:0007669"/>
    <property type="project" value="InterPro"/>
</dbReference>
<dbReference type="InterPro" id="IPR012501">
    <property type="entry name" value="Vps54_C"/>
</dbReference>
<reference evidence="12" key="1">
    <citation type="submission" date="2011-02" db="EMBL/GenBank/DDBJ databases">
        <title>The Genome Sequence of Capsaspora owczarzaki ATCC 30864.</title>
        <authorList>
            <person name="Russ C."/>
            <person name="Cuomo C."/>
            <person name="Burger G."/>
            <person name="Gray M.W."/>
            <person name="Holland P.W.H."/>
            <person name="King N."/>
            <person name="Lang F.B.F."/>
            <person name="Roger A.J."/>
            <person name="Ruiz-Trillo I."/>
            <person name="Young S.K."/>
            <person name="Zeng Q."/>
            <person name="Gargeya S."/>
            <person name="Alvarado L."/>
            <person name="Berlin A."/>
            <person name="Chapman S.B."/>
            <person name="Chen Z."/>
            <person name="Freedman E."/>
            <person name="Gellesch M."/>
            <person name="Goldberg J."/>
            <person name="Griggs A."/>
            <person name="Gujja S."/>
            <person name="Heilman E."/>
            <person name="Heiman D."/>
            <person name="Howarth C."/>
            <person name="Mehta T."/>
            <person name="Neiman D."/>
            <person name="Pearson M."/>
            <person name="Roberts A."/>
            <person name="Saif S."/>
            <person name="Shea T."/>
            <person name="Shenoy N."/>
            <person name="Sisk P."/>
            <person name="Stolte C."/>
            <person name="Sykes S."/>
            <person name="White J."/>
            <person name="Yandava C."/>
            <person name="Haas B."/>
            <person name="Nusbaum C."/>
            <person name="Birren B."/>
        </authorList>
    </citation>
    <scope>NUCLEOTIDE SEQUENCE</scope>
    <source>
        <strain evidence="12">ATCC 30864</strain>
    </source>
</reference>
<comment type="subcellular location">
    <subcellularLocation>
        <location evidence="1">Golgi apparatus</location>
        <location evidence="1">trans-Golgi network</location>
    </subcellularLocation>
</comment>
<evidence type="ECO:0000256" key="2">
    <source>
        <dbReference type="ARBA" id="ARBA00009150"/>
    </source>
</evidence>
<feature type="region of interest" description="Disordered" evidence="8">
    <location>
        <begin position="163"/>
        <end position="182"/>
    </location>
</feature>
<evidence type="ECO:0000256" key="4">
    <source>
        <dbReference type="ARBA" id="ARBA00022448"/>
    </source>
</evidence>
<name>A0A0D2WMG9_CAPO3</name>
<dbReference type="PANTHER" id="PTHR12965">
    <property type="entry name" value="VACUOLAR PROTEIN SORTING 54"/>
    <property type="match status" value="1"/>
</dbReference>
<keyword evidence="6" id="KW-0333">Golgi apparatus</keyword>
<keyword evidence="4" id="KW-0813">Transport</keyword>
<feature type="domain" description="Vacuolar protein sorting-associated protein 54 C-terminal" evidence="9">
    <location>
        <begin position="830"/>
        <end position="959"/>
    </location>
</feature>
<keyword evidence="5" id="KW-0653">Protein transport</keyword>
<proteinExistence type="inferred from homology"/>
<gene>
    <name evidence="11" type="ORF">CAOG_002502</name>
</gene>
<dbReference type="GO" id="GO:0015031">
    <property type="term" value="P:protein transport"/>
    <property type="evidence" value="ECO:0007669"/>
    <property type="project" value="UniProtKB-KW"/>
</dbReference>
<evidence type="ECO:0000259" key="9">
    <source>
        <dbReference type="Pfam" id="PF07928"/>
    </source>
</evidence>
<comment type="similarity">
    <text evidence="2">Belongs to the VPS54 family.</text>
</comment>